<evidence type="ECO:0000313" key="3">
    <source>
        <dbReference type="Proteomes" id="UP000265366"/>
    </source>
</evidence>
<evidence type="ECO:0000256" key="1">
    <source>
        <dbReference type="SAM" id="MobiDB-lite"/>
    </source>
</evidence>
<evidence type="ECO:0000313" key="2">
    <source>
        <dbReference type="EMBL" id="RIV87313.1"/>
    </source>
</evidence>
<sequence length="183" mass="20398">MLKWLIKIVRGTNEAIGFISAATWLGLVPAQLATFEDVRKAIEDRIVAEMTVTGEGEEEKIDLTQMLYIDRLRWPGPFGGSASPSINGITIEERPRYHWPPPATKQPLSPPDEESTELLGVVARTRAGELRFFSDDARLFAAEFVDPLLSKIAPTTTMSIFTGRIVPRDYLPLFRIEAIGKEA</sequence>
<proteinExistence type="predicted"/>
<gene>
    <name evidence="2" type="ORF">D2V17_08510</name>
</gene>
<protein>
    <submittedName>
        <fullName evidence="2">Uncharacterized protein</fullName>
    </submittedName>
</protein>
<dbReference type="Proteomes" id="UP000265366">
    <property type="component" value="Unassembled WGS sequence"/>
</dbReference>
<keyword evidence="3" id="KW-1185">Reference proteome</keyword>
<reference evidence="2 3" key="1">
    <citation type="submission" date="2018-08" db="EMBL/GenBank/DDBJ databases">
        <title>Erythrobacter zhengii sp.nov., a bacterium isolated from deep-sea sediment.</title>
        <authorList>
            <person name="Fang C."/>
            <person name="Wu Y.-H."/>
            <person name="Sun C."/>
            <person name="Wang H."/>
            <person name="Cheng H."/>
            <person name="Meng F.-X."/>
            <person name="Wang C.-S."/>
            <person name="Xu X.-W."/>
        </authorList>
    </citation>
    <scope>NUCLEOTIDE SEQUENCE [LARGE SCALE GENOMIC DNA]</scope>
    <source>
        <strain evidence="2 3">CCTCC AB 2015396</strain>
    </source>
</reference>
<dbReference type="OrthoDB" id="9801659at2"/>
<organism evidence="2 3">
    <name type="scientific">Aurantiacibacter xanthus</name>
    <dbReference type="NCBI Taxonomy" id="1784712"/>
    <lineage>
        <taxon>Bacteria</taxon>
        <taxon>Pseudomonadati</taxon>
        <taxon>Pseudomonadota</taxon>
        <taxon>Alphaproteobacteria</taxon>
        <taxon>Sphingomonadales</taxon>
        <taxon>Erythrobacteraceae</taxon>
        <taxon>Aurantiacibacter</taxon>
    </lineage>
</organism>
<dbReference type="AlphaFoldDB" id="A0A3A1P8D7"/>
<dbReference type="EMBL" id="QXFM01000075">
    <property type="protein sequence ID" value="RIV87313.1"/>
    <property type="molecule type" value="Genomic_DNA"/>
</dbReference>
<comment type="caution">
    <text evidence="2">The sequence shown here is derived from an EMBL/GenBank/DDBJ whole genome shotgun (WGS) entry which is preliminary data.</text>
</comment>
<feature type="region of interest" description="Disordered" evidence="1">
    <location>
        <begin position="95"/>
        <end position="114"/>
    </location>
</feature>
<accession>A0A3A1P8D7</accession>
<name>A0A3A1P8D7_9SPHN</name>
<dbReference type="RefSeq" id="WP_119592642.1">
    <property type="nucleotide sequence ID" value="NZ_QXFM01000075.1"/>
</dbReference>
<feature type="compositionally biased region" description="Pro residues" evidence="1">
    <location>
        <begin position="98"/>
        <end position="110"/>
    </location>
</feature>